<feature type="signal peptide" evidence="11">
    <location>
        <begin position="1"/>
        <end position="20"/>
    </location>
</feature>
<dbReference type="RefSeq" id="WP_002950783.1">
    <property type="nucleotide sequence ID" value="NZ_AOTD01000049.1"/>
</dbReference>
<dbReference type="EMBL" id="AOTD01000049">
    <property type="protein sequence ID" value="EMG31271.1"/>
    <property type="molecule type" value="Genomic_DNA"/>
</dbReference>
<keyword evidence="9" id="KW-0472">Membrane</keyword>
<evidence type="ECO:0000256" key="9">
    <source>
        <dbReference type="ARBA" id="ARBA00023136"/>
    </source>
</evidence>
<dbReference type="NCBIfam" id="TIGR01352">
    <property type="entry name" value="tonB_Cterm"/>
    <property type="match status" value="1"/>
</dbReference>
<feature type="chain" id="PRO_5004034543" evidence="11">
    <location>
        <begin position="21"/>
        <end position="287"/>
    </location>
</feature>
<gene>
    <name evidence="13" type="ORF">H740_02147</name>
</gene>
<evidence type="ECO:0000256" key="11">
    <source>
        <dbReference type="SAM" id="SignalP"/>
    </source>
</evidence>
<evidence type="ECO:0000313" key="14">
    <source>
        <dbReference type="Proteomes" id="UP000011782"/>
    </source>
</evidence>
<comment type="similarity">
    <text evidence="2">Belongs to the TonB family.</text>
</comment>
<evidence type="ECO:0000313" key="13">
    <source>
        <dbReference type="EMBL" id="EMG31271.1"/>
    </source>
</evidence>
<dbReference type="STRING" id="1073353.H740_02147"/>
<dbReference type="AlphaFoldDB" id="M3IM92"/>
<evidence type="ECO:0000256" key="3">
    <source>
        <dbReference type="ARBA" id="ARBA00022448"/>
    </source>
</evidence>
<feature type="region of interest" description="Disordered" evidence="10">
    <location>
        <begin position="72"/>
        <end position="96"/>
    </location>
</feature>
<keyword evidence="5" id="KW-0997">Cell inner membrane</keyword>
<evidence type="ECO:0000256" key="10">
    <source>
        <dbReference type="SAM" id="MobiDB-lite"/>
    </source>
</evidence>
<dbReference type="GO" id="GO:0031992">
    <property type="term" value="F:energy transducer activity"/>
    <property type="evidence" value="ECO:0007669"/>
    <property type="project" value="TreeGrafter"/>
</dbReference>
<keyword evidence="4" id="KW-1003">Cell membrane</keyword>
<keyword evidence="13" id="KW-0675">Receptor</keyword>
<dbReference type="PROSITE" id="PS52015">
    <property type="entry name" value="TONB_CTD"/>
    <property type="match status" value="1"/>
</dbReference>
<dbReference type="Proteomes" id="UP000011782">
    <property type="component" value="Unassembled WGS sequence"/>
</dbReference>
<evidence type="ECO:0000256" key="6">
    <source>
        <dbReference type="ARBA" id="ARBA00022692"/>
    </source>
</evidence>
<dbReference type="GO" id="GO:0098797">
    <property type="term" value="C:plasma membrane protein complex"/>
    <property type="evidence" value="ECO:0007669"/>
    <property type="project" value="TreeGrafter"/>
</dbReference>
<dbReference type="PATRIC" id="fig|1073353.3.peg.456"/>
<dbReference type="Gene3D" id="3.30.1150.10">
    <property type="match status" value="1"/>
</dbReference>
<accession>M3IM92</accession>
<evidence type="ECO:0000256" key="8">
    <source>
        <dbReference type="ARBA" id="ARBA00022989"/>
    </source>
</evidence>
<feature type="domain" description="TonB C-terminal" evidence="12">
    <location>
        <begin position="187"/>
        <end position="286"/>
    </location>
</feature>
<evidence type="ECO:0000256" key="7">
    <source>
        <dbReference type="ARBA" id="ARBA00022927"/>
    </source>
</evidence>
<comment type="caution">
    <text evidence="13">The sequence shown here is derived from an EMBL/GenBank/DDBJ whole genome shotgun (WGS) entry which is preliminary data.</text>
</comment>
<evidence type="ECO:0000259" key="12">
    <source>
        <dbReference type="PROSITE" id="PS52015"/>
    </source>
</evidence>
<evidence type="ECO:0000256" key="1">
    <source>
        <dbReference type="ARBA" id="ARBA00004383"/>
    </source>
</evidence>
<organism evidence="13 14">
    <name type="scientific">Campylobacter showae CC57C</name>
    <dbReference type="NCBI Taxonomy" id="1073353"/>
    <lineage>
        <taxon>Bacteria</taxon>
        <taxon>Pseudomonadati</taxon>
        <taxon>Campylobacterota</taxon>
        <taxon>Epsilonproteobacteria</taxon>
        <taxon>Campylobacterales</taxon>
        <taxon>Campylobacteraceae</taxon>
        <taxon>Campylobacter</taxon>
    </lineage>
</organism>
<keyword evidence="3" id="KW-0813">Transport</keyword>
<dbReference type="OrthoDB" id="5330166at2"/>
<dbReference type="PANTHER" id="PTHR33446:SF2">
    <property type="entry name" value="PROTEIN TONB"/>
    <property type="match status" value="1"/>
</dbReference>
<name>M3IM92_9BACT</name>
<keyword evidence="6" id="KW-0812">Transmembrane</keyword>
<proteinExistence type="inferred from homology"/>
<dbReference type="InterPro" id="IPR006260">
    <property type="entry name" value="TonB/TolA_C"/>
</dbReference>
<keyword evidence="8" id="KW-1133">Transmembrane helix</keyword>
<dbReference type="InterPro" id="IPR037682">
    <property type="entry name" value="TonB_C"/>
</dbReference>
<dbReference type="SUPFAM" id="SSF74653">
    <property type="entry name" value="TolA/TonB C-terminal domain"/>
    <property type="match status" value="1"/>
</dbReference>
<protein>
    <submittedName>
        <fullName evidence="13">Putative TonB-dependent colicin receptor protein</fullName>
    </submittedName>
</protein>
<keyword evidence="7" id="KW-0653">Protein transport</keyword>
<reference evidence="13 14" key="1">
    <citation type="submission" date="2013-02" db="EMBL/GenBank/DDBJ databases">
        <title>Co-occurrence of anaerobic bacteria in colorectal carcinomas.</title>
        <authorList>
            <person name="Holt R.A."/>
            <person name="Warren R.L."/>
            <person name="Allen-Vercoe E."/>
            <person name="Pleasance S."/>
            <person name="Freeman D.J."/>
            <person name="Watson P."/>
            <person name="Moore R."/>
            <person name="Cochrane K."/>
        </authorList>
    </citation>
    <scope>NUCLEOTIDE SEQUENCE [LARGE SCALE GENOMIC DNA]</scope>
    <source>
        <strain evidence="13 14">CC57C</strain>
    </source>
</reference>
<dbReference type="Pfam" id="PF03544">
    <property type="entry name" value="TonB_C"/>
    <property type="match status" value="1"/>
</dbReference>
<evidence type="ECO:0000256" key="4">
    <source>
        <dbReference type="ARBA" id="ARBA00022475"/>
    </source>
</evidence>
<evidence type="ECO:0000256" key="2">
    <source>
        <dbReference type="ARBA" id="ARBA00006555"/>
    </source>
</evidence>
<dbReference type="PANTHER" id="PTHR33446">
    <property type="entry name" value="PROTEIN TONB-RELATED"/>
    <property type="match status" value="1"/>
</dbReference>
<dbReference type="InterPro" id="IPR051045">
    <property type="entry name" value="TonB-dependent_transducer"/>
</dbReference>
<comment type="subcellular location">
    <subcellularLocation>
        <location evidence="1">Cell inner membrane</location>
        <topology evidence="1">Single-pass membrane protein</topology>
        <orientation evidence="1">Periplasmic side</orientation>
    </subcellularLocation>
</comment>
<keyword evidence="11" id="KW-0732">Signal</keyword>
<dbReference type="GO" id="GO:0015031">
    <property type="term" value="P:protein transport"/>
    <property type="evidence" value="ECO:0007669"/>
    <property type="project" value="UniProtKB-KW"/>
</dbReference>
<dbReference type="GO" id="GO:0055085">
    <property type="term" value="P:transmembrane transport"/>
    <property type="evidence" value="ECO:0007669"/>
    <property type="project" value="InterPro"/>
</dbReference>
<sequence>MKIPRLAWVFAFILASALHAALFVFIANSGKAINLEQNFGGFDYPIKNDQIESIMIISDLSIGDFKEVAVNSQKSSAPQPEEETEVKEEEKPEIASLEEAKSQIEVVKKQETPKKIKPKIKPKKIVKKPVKIAEETNKKSNEDTQKVSNLDSDINSVVKDNVASAPISGSGTRIVGSFAGSGADKKSWQGMVVSHLNKHKKYPSDALLSGFEGVVYVKVKIAANGEVLSVLLTKGSKFEILNNEATELFSRASPLPSPPSEMMGSDRDLTLNFPIEFNIKKYKASKK</sequence>
<evidence type="ECO:0000256" key="5">
    <source>
        <dbReference type="ARBA" id="ARBA00022519"/>
    </source>
</evidence>